<organism evidence="1 2">
    <name type="scientific">Nakamurella panacisegetis</name>
    <dbReference type="NCBI Taxonomy" id="1090615"/>
    <lineage>
        <taxon>Bacteria</taxon>
        <taxon>Bacillati</taxon>
        <taxon>Actinomycetota</taxon>
        <taxon>Actinomycetes</taxon>
        <taxon>Nakamurellales</taxon>
        <taxon>Nakamurellaceae</taxon>
        <taxon>Nakamurella</taxon>
    </lineage>
</organism>
<dbReference type="CDD" id="cd00090">
    <property type="entry name" value="HTH_ARSR"/>
    <property type="match status" value="1"/>
</dbReference>
<gene>
    <name evidence="1" type="ORF">SAMN04515671_2996</name>
</gene>
<dbReference type="EMBL" id="LT629710">
    <property type="protein sequence ID" value="SDP12580.1"/>
    <property type="molecule type" value="Genomic_DNA"/>
</dbReference>
<dbReference type="AlphaFoldDB" id="A0A1H0Q600"/>
<keyword evidence="2" id="KW-1185">Reference proteome</keyword>
<dbReference type="InterPro" id="IPR011991">
    <property type="entry name" value="ArsR-like_HTH"/>
</dbReference>
<evidence type="ECO:0000313" key="2">
    <source>
        <dbReference type="Proteomes" id="UP000198741"/>
    </source>
</evidence>
<sequence>MPTPRTQDPAPGATSGRRLATDAERRALASVVRLRILRLCLYEALTNKEIADRLGRDPASVLHHVRTLLHLEFLRAETPRPGPRGSTEVPYRATGKSWELDFGTPDDDGSDPATTDTLLRTFLEEVAEVPRSQLQTTRMGLRLNAAHLEEFDQRMRQLMQEFLDRGPDDDGQPVSVFVAVHPEPLAR</sequence>
<evidence type="ECO:0000313" key="1">
    <source>
        <dbReference type="EMBL" id="SDP12580.1"/>
    </source>
</evidence>
<dbReference type="OrthoDB" id="7945987at2"/>
<dbReference type="Proteomes" id="UP000198741">
    <property type="component" value="Chromosome I"/>
</dbReference>
<dbReference type="InterPro" id="IPR036390">
    <property type="entry name" value="WH_DNA-bd_sf"/>
</dbReference>
<dbReference type="InterPro" id="IPR036388">
    <property type="entry name" value="WH-like_DNA-bd_sf"/>
</dbReference>
<dbReference type="STRING" id="1090615.SAMN04515671_2996"/>
<proteinExistence type="predicted"/>
<reference evidence="1 2" key="1">
    <citation type="submission" date="2016-10" db="EMBL/GenBank/DDBJ databases">
        <authorList>
            <person name="de Groot N.N."/>
        </authorList>
    </citation>
    <scope>NUCLEOTIDE SEQUENCE [LARGE SCALE GENOMIC DNA]</scope>
    <source>
        <strain evidence="2">P4-7,KCTC 19426,CECT 7604</strain>
    </source>
</reference>
<protein>
    <submittedName>
        <fullName evidence="1">Helix-turn-helix domain-containing protein</fullName>
    </submittedName>
</protein>
<name>A0A1H0Q600_9ACTN</name>
<accession>A0A1H0Q600</accession>
<dbReference type="SUPFAM" id="SSF46785">
    <property type="entry name" value="Winged helix' DNA-binding domain"/>
    <property type="match status" value="1"/>
</dbReference>
<dbReference type="Gene3D" id="1.10.10.10">
    <property type="entry name" value="Winged helix-like DNA-binding domain superfamily/Winged helix DNA-binding domain"/>
    <property type="match status" value="1"/>
</dbReference>